<feature type="compositionally biased region" description="Polar residues" evidence="1">
    <location>
        <begin position="402"/>
        <end position="413"/>
    </location>
</feature>
<accession>A0A8S1PP34</accession>
<dbReference type="Pfam" id="PF00566">
    <property type="entry name" value="RabGAP-TBC"/>
    <property type="match status" value="1"/>
</dbReference>
<organism evidence="3 4">
    <name type="scientific">Paramecium sonneborni</name>
    <dbReference type="NCBI Taxonomy" id="65129"/>
    <lineage>
        <taxon>Eukaryota</taxon>
        <taxon>Sar</taxon>
        <taxon>Alveolata</taxon>
        <taxon>Ciliophora</taxon>
        <taxon>Intramacronucleata</taxon>
        <taxon>Oligohymenophorea</taxon>
        <taxon>Peniculida</taxon>
        <taxon>Parameciidae</taxon>
        <taxon>Paramecium</taxon>
    </lineage>
</organism>
<comment type="caution">
    <text evidence="3">The sequence shown here is derived from an EMBL/GenBank/DDBJ whole genome shotgun (WGS) entry which is preliminary data.</text>
</comment>
<dbReference type="OrthoDB" id="18431at2759"/>
<evidence type="ECO:0000259" key="2">
    <source>
        <dbReference type="Pfam" id="PF00566"/>
    </source>
</evidence>
<evidence type="ECO:0000313" key="4">
    <source>
        <dbReference type="Proteomes" id="UP000692954"/>
    </source>
</evidence>
<dbReference type="InterPro" id="IPR000195">
    <property type="entry name" value="Rab-GAP-TBC_dom"/>
</dbReference>
<evidence type="ECO:0000256" key="1">
    <source>
        <dbReference type="SAM" id="MobiDB-lite"/>
    </source>
</evidence>
<protein>
    <recommendedName>
        <fullName evidence="2">Rab-GAP TBC domain-containing protein</fullName>
    </recommendedName>
</protein>
<name>A0A8S1PP34_9CILI</name>
<reference evidence="3" key="1">
    <citation type="submission" date="2021-01" db="EMBL/GenBank/DDBJ databases">
        <authorList>
            <consortium name="Genoscope - CEA"/>
            <person name="William W."/>
        </authorList>
    </citation>
    <scope>NUCLEOTIDE SEQUENCE</scope>
</reference>
<keyword evidence="4" id="KW-1185">Reference proteome</keyword>
<feature type="region of interest" description="Disordered" evidence="1">
    <location>
        <begin position="401"/>
        <end position="421"/>
    </location>
</feature>
<dbReference type="AlphaFoldDB" id="A0A8S1PP34"/>
<dbReference type="Proteomes" id="UP000692954">
    <property type="component" value="Unassembled WGS sequence"/>
</dbReference>
<gene>
    <name evidence="3" type="ORF">PSON_ATCC_30995.1.T0830207</name>
</gene>
<dbReference type="EMBL" id="CAJJDN010000083">
    <property type="protein sequence ID" value="CAD8105137.1"/>
    <property type="molecule type" value="Genomic_DNA"/>
</dbReference>
<feature type="domain" description="Rab-GAP TBC" evidence="2">
    <location>
        <begin position="7"/>
        <end position="158"/>
    </location>
</feature>
<evidence type="ECO:0000313" key="3">
    <source>
        <dbReference type="EMBL" id="CAD8105137.1"/>
    </source>
</evidence>
<proteinExistence type="predicted"/>
<sequence>MANYCKEFSNILHAFSNYRKYFRYKPDLVDIAVVLIKQIQEYDCFQALVNLLYLYHFLSVFQNDTVYSYRLNFLLDKLNREQRFLKRIYREFYLLYIIILKQLNQKLNYTSEMVLENIFSSIQIRNAFQNYEIISFCEGEIYLFKFAICYIKFFQIELKMRLYKNQRRKKTLFRILVLFQQEYIQEIMEMNQLRQFNKFIQINTYYREDSKEEQQIFKQNYIQVMQFHVLNSLQMMKVFRIYSQQIRCSVLQVRSEEFDHQRLSALFSEIDFNKLETVLGNEELVIQIKHVQNYTLRLLYLKIQTKKQQEREREDNYDYLEDFKIAAKQIKEEIEQIGNAIYKQGEIPLQTNEDLKLLMVQFILYEYQNNQKPVYVLSIDLKQRFRICSQKSCKRSVLKSVTGHTGRNGSSMSGRIERYGE</sequence>